<evidence type="ECO:0000313" key="17">
    <source>
        <dbReference type="Proteomes" id="UP001237642"/>
    </source>
</evidence>
<dbReference type="GO" id="GO:0048608">
    <property type="term" value="P:reproductive structure development"/>
    <property type="evidence" value="ECO:0007669"/>
    <property type="project" value="UniProtKB-ARBA"/>
</dbReference>
<dbReference type="FunFam" id="2.40.240.10:FF:000007">
    <property type="entry name" value="Glutamine--tRNA ligase"/>
    <property type="match status" value="1"/>
</dbReference>
<evidence type="ECO:0000259" key="14">
    <source>
        <dbReference type="Pfam" id="PF04558"/>
    </source>
</evidence>
<dbReference type="InterPro" id="IPR007638">
    <property type="entry name" value="Gln-tRNA-synth_Ib_RNA-bd_2"/>
</dbReference>
<evidence type="ECO:0000256" key="4">
    <source>
        <dbReference type="ARBA" id="ARBA00022741"/>
    </source>
</evidence>
<keyword evidence="3 10" id="KW-0436">Ligase</keyword>
<dbReference type="InterPro" id="IPR007639">
    <property type="entry name" value="Gln-tRNA-synth_Ib_RNA-bd_N"/>
</dbReference>
<evidence type="ECO:0000256" key="9">
    <source>
        <dbReference type="ARBA" id="ARBA00048270"/>
    </source>
</evidence>
<protein>
    <recommendedName>
        <fullName evidence="2">glutamine--tRNA ligase</fullName>
        <ecNumber evidence="2">6.1.1.18</ecNumber>
    </recommendedName>
    <alternativeName>
        <fullName evidence="8">Glutaminyl-tRNA synthetase</fullName>
    </alternativeName>
</protein>
<keyword evidence="4 10" id="KW-0547">Nucleotide-binding</keyword>
<dbReference type="PANTHER" id="PTHR43097:SF4">
    <property type="entry name" value="GLUTAMINE--TRNA LIGASE"/>
    <property type="match status" value="1"/>
</dbReference>
<feature type="domain" description="Glutamyl/glutaminyl-tRNA synthetase class Ib anti-codon binding" evidence="12">
    <location>
        <begin position="577"/>
        <end position="681"/>
    </location>
</feature>
<dbReference type="Gene3D" id="1.10.10.2420">
    <property type="match status" value="1"/>
</dbReference>
<dbReference type="Gene3D" id="2.40.240.10">
    <property type="entry name" value="Ribosomal Protein L25, Chain P"/>
    <property type="match status" value="2"/>
</dbReference>
<reference evidence="16" key="1">
    <citation type="submission" date="2023-02" db="EMBL/GenBank/DDBJ databases">
        <title>Genome of toxic invasive species Heracleum sosnowskyi carries increased number of genes despite the absence of recent whole-genome duplications.</title>
        <authorList>
            <person name="Schelkunov M."/>
            <person name="Shtratnikova V."/>
            <person name="Makarenko M."/>
            <person name="Klepikova A."/>
            <person name="Omelchenko D."/>
            <person name="Novikova G."/>
            <person name="Obukhova E."/>
            <person name="Bogdanov V."/>
            <person name="Penin A."/>
            <person name="Logacheva M."/>
        </authorList>
    </citation>
    <scope>NUCLEOTIDE SEQUENCE</scope>
    <source>
        <strain evidence="16">Hsosn_3</strain>
        <tissue evidence="16">Leaf</tissue>
    </source>
</reference>
<dbReference type="InterPro" id="IPR020056">
    <property type="entry name" value="Rbsml_bL25/Gln-tRNA_synth_N"/>
</dbReference>
<feature type="domain" description="Glutaminyl-tRNA synthetase class Ib non-specific RNA-binding" evidence="14">
    <location>
        <begin position="7"/>
        <end position="164"/>
    </location>
</feature>
<evidence type="ECO:0000256" key="7">
    <source>
        <dbReference type="ARBA" id="ARBA00023146"/>
    </source>
</evidence>
<dbReference type="FunFam" id="3.40.50.620:FF:000037">
    <property type="entry name" value="Glutamine--tRNA ligase cytoplasmic"/>
    <property type="match status" value="1"/>
</dbReference>
<dbReference type="FunFam" id="2.40.240.10:FF:000011">
    <property type="entry name" value="Glutamine--tRNA ligase cytoplasmic"/>
    <property type="match status" value="1"/>
</dbReference>
<name>A0AAD8ISC3_9APIA</name>
<dbReference type="InterPro" id="IPR050132">
    <property type="entry name" value="Gln/Glu-tRNA_Ligase"/>
</dbReference>
<gene>
    <name evidence="16" type="ORF">POM88_018174</name>
</gene>
<dbReference type="InterPro" id="IPR004514">
    <property type="entry name" value="Gln-tRNA-synth"/>
</dbReference>
<dbReference type="Proteomes" id="UP001237642">
    <property type="component" value="Unassembled WGS sequence"/>
</dbReference>
<dbReference type="InterPro" id="IPR042558">
    <property type="entry name" value="Gln-tRNA-synth_Ib_RNA-bd_N_1"/>
</dbReference>
<dbReference type="Pfam" id="PF04558">
    <property type="entry name" value="tRNA_synt_1c_R1"/>
    <property type="match status" value="1"/>
</dbReference>
<comment type="similarity">
    <text evidence="1 10">Belongs to the class-I aminoacyl-tRNA synthetase family.</text>
</comment>
<keyword evidence="17" id="KW-1185">Reference proteome</keyword>
<dbReference type="PANTHER" id="PTHR43097">
    <property type="entry name" value="GLUTAMINE-TRNA LIGASE"/>
    <property type="match status" value="1"/>
</dbReference>
<evidence type="ECO:0000256" key="8">
    <source>
        <dbReference type="ARBA" id="ARBA00030466"/>
    </source>
</evidence>
<feature type="domain" description="Glutaminyl-tRNA synthetase class Ib non-specific RNA-binding" evidence="13">
    <location>
        <begin position="167"/>
        <end position="246"/>
    </location>
</feature>
<dbReference type="InterPro" id="IPR001412">
    <property type="entry name" value="aa-tRNA-synth_I_CS"/>
</dbReference>
<accession>A0AAD8ISC3</accession>
<dbReference type="NCBIfam" id="TIGR00440">
    <property type="entry name" value="glnS"/>
    <property type="match status" value="1"/>
</dbReference>
<dbReference type="AlphaFoldDB" id="A0AAD8ISC3"/>
<proteinExistence type="inferred from homology"/>
<evidence type="ECO:0000256" key="3">
    <source>
        <dbReference type="ARBA" id="ARBA00022598"/>
    </source>
</evidence>
<dbReference type="Pfam" id="PF03950">
    <property type="entry name" value="tRNA-synt_1c_C"/>
    <property type="match status" value="1"/>
</dbReference>
<dbReference type="InterPro" id="IPR011035">
    <property type="entry name" value="Ribosomal_bL25/Gln-tRNA_synth"/>
</dbReference>
<dbReference type="CDD" id="cd00807">
    <property type="entry name" value="GlnRS_core"/>
    <property type="match status" value="1"/>
</dbReference>
<evidence type="ECO:0000256" key="1">
    <source>
        <dbReference type="ARBA" id="ARBA00005594"/>
    </source>
</evidence>
<dbReference type="GO" id="GO:0005524">
    <property type="term" value="F:ATP binding"/>
    <property type="evidence" value="ECO:0007669"/>
    <property type="project" value="UniProtKB-KW"/>
</dbReference>
<feature type="domain" description="tRNA synthetases class I (E and Q) anti-codon binding" evidence="15">
    <location>
        <begin position="691"/>
        <end position="768"/>
    </location>
</feature>
<dbReference type="Pfam" id="PF20974">
    <property type="entry name" value="tRNA-synt_1c_C2"/>
    <property type="match status" value="1"/>
</dbReference>
<dbReference type="EMBL" id="JAUIZM010000004">
    <property type="protein sequence ID" value="KAK1389996.1"/>
    <property type="molecule type" value="Genomic_DNA"/>
</dbReference>
<evidence type="ECO:0000313" key="16">
    <source>
        <dbReference type="EMBL" id="KAK1389996.1"/>
    </source>
</evidence>
<comment type="catalytic activity">
    <reaction evidence="9">
        <text>tRNA(Gln) + L-glutamine + ATP = L-glutaminyl-tRNA(Gln) + AMP + diphosphate</text>
        <dbReference type="Rhea" id="RHEA:20121"/>
        <dbReference type="Rhea" id="RHEA-COMP:9662"/>
        <dbReference type="Rhea" id="RHEA-COMP:9681"/>
        <dbReference type="ChEBI" id="CHEBI:30616"/>
        <dbReference type="ChEBI" id="CHEBI:33019"/>
        <dbReference type="ChEBI" id="CHEBI:58359"/>
        <dbReference type="ChEBI" id="CHEBI:78442"/>
        <dbReference type="ChEBI" id="CHEBI:78521"/>
        <dbReference type="ChEBI" id="CHEBI:456215"/>
        <dbReference type="EC" id="6.1.1.18"/>
    </reaction>
</comment>
<evidence type="ECO:0000256" key="6">
    <source>
        <dbReference type="ARBA" id="ARBA00022917"/>
    </source>
</evidence>
<evidence type="ECO:0000259" key="15">
    <source>
        <dbReference type="Pfam" id="PF20974"/>
    </source>
</evidence>
<organism evidence="16 17">
    <name type="scientific">Heracleum sosnowskyi</name>
    <dbReference type="NCBI Taxonomy" id="360622"/>
    <lineage>
        <taxon>Eukaryota</taxon>
        <taxon>Viridiplantae</taxon>
        <taxon>Streptophyta</taxon>
        <taxon>Embryophyta</taxon>
        <taxon>Tracheophyta</taxon>
        <taxon>Spermatophyta</taxon>
        <taxon>Magnoliopsida</taxon>
        <taxon>eudicotyledons</taxon>
        <taxon>Gunneridae</taxon>
        <taxon>Pentapetalae</taxon>
        <taxon>asterids</taxon>
        <taxon>campanulids</taxon>
        <taxon>Apiales</taxon>
        <taxon>Apiaceae</taxon>
        <taxon>Apioideae</taxon>
        <taxon>apioid superclade</taxon>
        <taxon>Tordylieae</taxon>
        <taxon>Tordyliinae</taxon>
        <taxon>Heracleum</taxon>
    </lineage>
</organism>
<dbReference type="InterPro" id="IPR020058">
    <property type="entry name" value="Glu/Gln-tRNA-synth_Ib_cat-dom"/>
</dbReference>
<keyword evidence="5 10" id="KW-0067">ATP-binding</keyword>
<dbReference type="InterPro" id="IPR020059">
    <property type="entry name" value="Glu/Gln-tRNA-synth_Ib_codon-bd"/>
</dbReference>
<dbReference type="SUPFAM" id="SSF50715">
    <property type="entry name" value="Ribosomal protein L25-like"/>
    <property type="match status" value="1"/>
</dbReference>
<dbReference type="GO" id="GO:0005829">
    <property type="term" value="C:cytosol"/>
    <property type="evidence" value="ECO:0007669"/>
    <property type="project" value="TreeGrafter"/>
</dbReference>
<dbReference type="EC" id="6.1.1.18" evidence="2"/>
<dbReference type="GO" id="GO:0006425">
    <property type="term" value="P:glutaminyl-tRNA aminoacylation"/>
    <property type="evidence" value="ECO:0007669"/>
    <property type="project" value="InterPro"/>
</dbReference>
<evidence type="ECO:0000256" key="10">
    <source>
        <dbReference type="RuleBase" id="RU363037"/>
    </source>
</evidence>
<dbReference type="GO" id="GO:0004819">
    <property type="term" value="F:glutamine-tRNA ligase activity"/>
    <property type="evidence" value="ECO:0007669"/>
    <property type="project" value="UniProtKB-EC"/>
</dbReference>
<dbReference type="Gene3D" id="1.10.8.1290">
    <property type="entry name" value="Glutaminyl-tRNA synthetase, non-specific RNA binding region part 1, domain 1"/>
    <property type="match status" value="1"/>
</dbReference>
<dbReference type="InterPro" id="IPR014729">
    <property type="entry name" value="Rossmann-like_a/b/a_fold"/>
</dbReference>
<reference evidence="16" key="2">
    <citation type="submission" date="2023-05" db="EMBL/GenBank/DDBJ databases">
        <authorList>
            <person name="Schelkunov M.I."/>
        </authorList>
    </citation>
    <scope>NUCLEOTIDE SEQUENCE</scope>
    <source>
        <strain evidence="16">Hsosn_3</strain>
        <tissue evidence="16">Leaf</tissue>
    </source>
</reference>
<dbReference type="FunFam" id="1.10.10.2420:FF:000001">
    <property type="entry name" value="Glutamine--tRNA ligase cytoplasmic"/>
    <property type="match status" value="1"/>
</dbReference>
<sequence length="793" mass="91055">MALEDDKAAELFIKIGLDERTAGNALANKKLSSNLMSLIHQAGVANGCERGVGNLIYTVATKFPANALVHRATLLTYIVTLKIKTLAQLEAAFTFLSDTATEDLDVTEFEKACGVGIEVTLADTEKTVDILFEENKNTIIEKRYRTNVGELFAHVWKRQPWADPKIVKKLIDAKLYALLGERTAADCEKPPKKKKEKPFKVEMNMEKNYVEPTPLPKQMEEELNPFLIFPSPEENYKVHTEVFFRDETVLRACNSKEILKKHLKATDRKVLTRFPPEPNGYLHIGHAKAMFVDFGLAKERNGGCYLRYDDTNPEAEKKEYIDHMEEIVKWMGWEPFKITYTSDYFQELYDLAVELIRKGHAYVDEQKPEEIKKYREKRLNSPFRDRSVTESLKKFDEMKQGMIGEGEVTLRLKQDMESDNFNMHDLVAYRIKFTPHPRTGDKWRIYPSYDYAHCIVDSLENITHSLCSLEFETRRASYYWLLDALGLYQPSVWEFSRLNVTNAVLSKRKLKCLVTEKRVDGWDDPRLMTLAGLRRRGVTSTSINAFVRGTGITRSDCTMIRLDRLEYHIREELNKTSPRTMVVIDPLKVVITNMEAGLVMNLDAKKWPDAQTDDASSFYKVPFSSTAYIEHTDFRIKDSKDYYGLAPGKTVLLRYAYPIKCTEVVLADDKETVLAIRAEYDPLKMTKPKGVIHWVAEPKPGVDPLRVEVRLFDKLFHSENPAELDHWLGDLNPLSKVVMPRAYAVPTLHTAAVGDNFQFERLGYFVVDKDSTSDKLVFNRTVTLRDSYGKGGK</sequence>
<dbReference type="Pfam" id="PF00749">
    <property type="entry name" value="tRNA-synt_1c"/>
    <property type="match status" value="1"/>
</dbReference>
<feature type="domain" description="Glutamyl/glutaminyl-tRNA synthetase class Ib catalytic" evidence="11">
    <location>
        <begin position="269"/>
        <end position="574"/>
    </location>
</feature>
<keyword evidence="7 10" id="KW-0030">Aminoacyl-tRNA synthetase</keyword>
<dbReference type="PRINTS" id="PR00987">
    <property type="entry name" value="TRNASYNTHGLU"/>
</dbReference>
<dbReference type="Pfam" id="PF04557">
    <property type="entry name" value="tRNA_synt_1c_R2"/>
    <property type="match status" value="1"/>
</dbReference>
<evidence type="ECO:0000256" key="5">
    <source>
        <dbReference type="ARBA" id="ARBA00022840"/>
    </source>
</evidence>
<evidence type="ECO:0000256" key="2">
    <source>
        <dbReference type="ARBA" id="ARBA00012836"/>
    </source>
</evidence>
<dbReference type="PROSITE" id="PS00178">
    <property type="entry name" value="AA_TRNA_LIGASE_I"/>
    <property type="match status" value="1"/>
</dbReference>
<evidence type="ECO:0000259" key="11">
    <source>
        <dbReference type="Pfam" id="PF00749"/>
    </source>
</evidence>
<keyword evidence="6 10" id="KW-0648">Protein biosynthesis</keyword>
<evidence type="ECO:0000259" key="12">
    <source>
        <dbReference type="Pfam" id="PF03950"/>
    </source>
</evidence>
<dbReference type="InterPro" id="IPR042559">
    <property type="entry name" value="Gln-tRNA-synth_Ib_RNA-bd_N_2"/>
</dbReference>
<comment type="caution">
    <text evidence="16">The sequence shown here is derived from an EMBL/GenBank/DDBJ whole genome shotgun (WGS) entry which is preliminary data.</text>
</comment>
<dbReference type="SUPFAM" id="SSF52374">
    <property type="entry name" value="Nucleotidylyl transferase"/>
    <property type="match status" value="1"/>
</dbReference>
<dbReference type="InterPro" id="IPR049437">
    <property type="entry name" value="tRNA-synt_1c_C2"/>
</dbReference>
<dbReference type="Gene3D" id="3.40.50.620">
    <property type="entry name" value="HUPs"/>
    <property type="match status" value="1"/>
</dbReference>
<dbReference type="GO" id="GO:0009791">
    <property type="term" value="P:post-embryonic development"/>
    <property type="evidence" value="ECO:0007669"/>
    <property type="project" value="UniProtKB-ARBA"/>
</dbReference>
<dbReference type="FunFam" id="1.10.8.1290:FF:000002">
    <property type="entry name" value="Glutamine--tRNA ligase cytoplasmic"/>
    <property type="match status" value="1"/>
</dbReference>
<evidence type="ECO:0000259" key="13">
    <source>
        <dbReference type="Pfam" id="PF04557"/>
    </source>
</evidence>
<dbReference type="InterPro" id="IPR000924">
    <property type="entry name" value="Glu/Gln-tRNA-synth"/>
</dbReference>